<sequence length="42" mass="4410">MPDLPEPLTLGGLVLADVALARLYALCAARHEALVRALPANN</sequence>
<reference evidence="1" key="1">
    <citation type="submission" date="2020-04" db="EMBL/GenBank/DDBJ databases">
        <authorList>
            <person name="Chiriac C."/>
            <person name="Salcher M."/>
            <person name="Ghai R."/>
            <person name="Kavagutti S V."/>
        </authorList>
    </citation>
    <scope>NUCLEOTIDE SEQUENCE</scope>
</reference>
<organism evidence="1">
    <name type="scientific">uncultured Caudovirales phage</name>
    <dbReference type="NCBI Taxonomy" id="2100421"/>
    <lineage>
        <taxon>Viruses</taxon>
        <taxon>Duplodnaviria</taxon>
        <taxon>Heunggongvirae</taxon>
        <taxon>Uroviricota</taxon>
        <taxon>Caudoviricetes</taxon>
        <taxon>Peduoviridae</taxon>
        <taxon>Maltschvirus</taxon>
        <taxon>Maltschvirus maltsch</taxon>
    </lineage>
</organism>
<gene>
    <name evidence="1" type="ORF">UFOVP411_45</name>
</gene>
<protein>
    <submittedName>
        <fullName evidence="1">Uncharacterized protein</fullName>
    </submittedName>
</protein>
<dbReference type="EMBL" id="LR796385">
    <property type="protein sequence ID" value="CAB4141080.1"/>
    <property type="molecule type" value="Genomic_DNA"/>
</dbReference>
<name>A0A6J5M7I7_9CAUD</name>
<evidence type="ECO:0000313" key="1">
    <source>
        <dbReference type="EMBL" id="CAB4141080.1"/>
    </source>
</evidence>
<proteinExistence type="predicted"/>
<accession>A0A6J5M7I7</accession>